<reference evidence="4 5" key="1">
    <citation type="submission" date="2021-05" db="EMBL/GenBank/DDBJ databases">
        <title>Genome Assembly of Synthetic Allotetraploid Brassica napus Reveals Homoeologous Exchanges between Subgenomes.</title>
        <authorList>
            <person name="Davis J.T."/>
        </authorList>
    </citation>
    <scope>NUCLEOTIDE SEQUENCE [LARGE SCALE GENOMIC DNA]</scope>
    <source>
        <strain evidence="5">cv. Da-Ae</strain>
        <tissue evidence="4">Seedling</tissue>
    </source>
</reference>
<feature type="domain" description="SNF2 N-terminal" evidence="3">
    <location>
        <begin position="128"/>
        <end position="171"/>
    </location>
</feature>
<name>A0ABQ7YRQ6_BRANA</name>
<evidence type="ECO:0000256" key="2">
    <source>
        <dbReference type="ARBA" id="ARBA00022840"/>
    </source>
</evidence>
<dbReference type="Gene3D" id="3.40.50.10810">
    <property type="entry name" value="Tandem AAA-ATPase domain"/>
    <property type="match status" value="2"/>
</dbReference>
<dbReference type="Pfam" id="PF00176">
    <property type="entry name" value="SNF2-rel_dom"/>
    <property type="match status" value="1"/>
</dbReference>
<dbReference type="Proteomes" id="UP000824890">
    <property type="component" value="Unassembled WGS sequence"/>
</dbReference>
<protein>
    <recommendedName>
        <fullName evidence="3">SNF2 N-terminal domain-containing protein</fullName>
    </recommendedName>
</protein>
<comment type="caution">
    <text evidence="4">The sequence shown here is derived from an EMBL/GenBank/DDBJ whole genome shotgun (WGS) entry which is preliminary data.</text>
</comment>
<dbReference type="EMBL" id="JAGKQM010000017">
    <property type="protein sequence ID" value="KAH0870903.1"/>
    <property type="molecule type" value="Genomic_DNA"/>
</dbReference>
<keyword evidence="5" id="KW-1185">Reference proteome</keyword>
<accession>A0ABQ7YRQ6</accession>
<evidence type="ECO:0000313" key="5">
    <source>
        <dbReference type="Proteomes" id="UP000824890"/>
    </source>
</evidence>
<evidence type="ECO:0000256" key="1">
    <source>
        <dbReference type="ARBA" id="ARBA00022741"/>
    </source>
</evidence>
<sequence>MGFLSSMSSKGWCLDHENIFMSLSLHTTKIHFPPDCREFGITLTLKTHQVEGVSWLMYKYLLGVNTNLQIEHMGLGKTLEAFFFFELSEDYESHFVNRLLKDLSFERNGWLGVRDKRFTPEHEVLRYESLLLFSVLFTTYDIALLDQDFLSQILWQYTVIDEAQILKNPNRLSRKRWE</sequence>
<dbReference type="InterPro" id="IPR000330">
    <property type="entry name" value="SNF2_N"/>
</dbReference>
<keyword evidence="1" id="KW-0547">Nucleotide-binding</keyword>
<dbReference type="PANTHER" id="PTHR47157">
    <property type="entry name" value="CHROMODOMAIN-HELICASE-DNA-BINDING PROTEIN 1-LIKE"/>
    <property type="match status" value="1"/>
</dbReference>
<dbReference type="InterPro" id="IPR027417">
    <property type="entry name" value="P-loop_NTPase"/>
</dbReference>
<dbReference type="InterPro" id="IPR031053">
    <property type="entry name" value="ALC1"/>
</dbReference>
<evidence type="ECO:0000313" key="4">
    <source>
        <dbReference type="EMBL" id="KAH0870903.1"/>
    </source>
</evidence>
<organism evidence="4 5">
    <name type="scientific">Brassica napus</name>
    <name type="common">Rape</name>
    <dbReference type="NCBI Taxonomy" id="3708"/>
    <lineage>
        <taxon>Eukaryota</taxon>
        <taxon>Viridiplantae</taxon>
        <taxon>Streptophyta</taxon>
        <taxon>Embryophyta</taxon>
        <taxon>Tracheophyta</taxon>
        <taxon>Spermatophyta</taxon>
        <taxon>Magnoliopsida</taxon>
        <taxon>eudicotyledons</taxon>
        <taxon>Gunneridae</taxon>
        <taxon>Pentapetalae</taxon>
        <taxon>rosids</taxon>
        <taxon>malvids</taxon>
        <taxon>Brassicales</taxon>
        <taxon>Brassicaceae</taxon>
        <taxon>Brassiceae</taxon>
        <taxon>Brassica</taxon>
    </lineage>
</organism>
<keyword evidence="2" id="KW-0067">ATP-binding</keyword>
<gene>
    <name evidence="4" type="ORF">HID58_077925</name>
</gene>
<evidence type="ECO:0000259" key="3">
    <source>
        <dbReference type="Pfam" id="PF00176"/>
    </source>
</evidence>
<proteinExistence type="predicted"/>
<dbReference type="SUPFAM" id="SSF52540">
    <property type="entry name" value="P-loop containing nucleoside triphosphate hydrolases"/>
    <property type="match status" value="1"/>
</dbReference>
<dbReference type="InterPro" id="IPR038718">
    <property type="entry name" value="SNF2-like_sf"/>
</dbReference>
<dbReference type="PANTHER" id="PTHR47157:SF1">
    <property type="entry name" value="CHROMODOMAIN-HELICASE-DNA-BINDING PROTEIN 1-LIKE"/>
    <property type="match status" value="1"/>
</dbReference>